<evidence type="ECO:0000313" key="2">
    <source>
        <dbReference type="EMBL" id="GIY80191.1"/>
    </source>
</evidence>
<sequence>MENIENKNIARGYYLIIVVLKCQRCDVTQFQREEDLFDAGAGFLSDQFSKFFRSERTNVARTPKNTCGPPLVNLEEGQCRGWMGLEVHPSNSDDDEDYSYTRVS</sequence>
<evidence type="ECO:0000256" key="1">
    <source>
        <dbReference type="SAM" id="MobiDB-lite"/>
    </source>
</evidence>
<evidence type="ECO:0000313" key="3">
    <source>
        <dbReference type="Proteomes" id="UP001054945"/>
    </source>
</evidence>
<accession>A0AAV4WDZ2</accession>
<feature type="region of interest" description="Disordered" evidence="1">
    <location>
        <begin position="85"/>
        <end position="104"/>
    </location>
</feature>
<gene>
    <name evidence="2" type="ORF">CEXT_437831</name>
</gene>
<comment type="caution">
    <text evidence="2">The sequence shown here is derived from an EMBL/GenBank/DDBJ whole genome shotgun (WGS) entry which is preliminary data.</text>
</comment>
<reference evidence="2 3" key="1">
    <citation type="submission" date="2021-06" db="EMBL/GenBank/DDBJ databases">
        <title>Caerostris extrusa draft genome.</title>
        <authorList>
            <person name="Kono N."/>
            <person name="Arakawa K."/>
        </authorList>
    </citation>
    <scope>NUCLEOTIDE SEQUENCE [LARGE SCALE GENOMIC DNA]</scope>
</reference>
<dbReference type="Proteomes" id="UP001054945">
    <property type="component" value="Unassembled WGS sequence"/>
</dbReference>
<dbReference type="EMBL" id="BPLR01015982">
    <property type="protein sequence ID" value="GIY80191.1"/>
    <property type="molecule type" value="Genomic_DNA"/>
</dbReference>
<name>A0AAV4WDZ2_CAEEX</name>
<dbReference type="AlphaFoldDB" id="A0AAV4WDZ2"/>
<protein>
    <submittedName>
        <fullName evidence="2">Uncharacterized protein</fullName>
    </submittedName>
</protein>
<keyword evidence="3" id="KW-1185">Reference proteome</keyword>
<organism evidence="2 3">
    <name type="scientific">Caerostris extrusa</name>
    <name type="common">Bark spider</name>
    <name type="synonym">Caerostris bankana</name>
    <dbReference type="NCBI Taxonomy" id="172846"/>
    <lineage>
        <taxon>Eukaryota</taxon>
        <taxon>Metazoa</taxon>
        <taxon>Ecdysozoa</taxon>
        <taxon>Arthropoda</taxon>
        <taxon>Chelicerata</taxon>
        <taxon>Arachnida</taxon>
        <taxon>Araneae</taxon>
        <taxon>Araneomorphae</taxon>
        <taxon>Entelegynae</taxon>
        <taxon>Araneoidea</taxon>
        <taxon>Araneidae</taxon>
        <taxon>Caerostris</taxon>
    </lineage>
</organism>
<proteinExistence type="predicted"/>